<feature type="region of interest" description="Disordered" evidence="1">
    <location>
        <begin position="1"/>
        <end position="20"/>
    </location>
</feature>
<evidence type="ECO:0000313" key="3">
    <source>
        <dbReference type="Proteomes" id="UP000307768"/>
    </source>
</evidence>
<dbReference type="EMBL" id="VDFQ02000002">
    <property type="protein sequence ID" value="KAA1423310.1"/>
    <property type="molecule type" value="Genomic_DNA"/>
</dbReference>
<protein>
    <submittedName>
        <fullName evidence="2">Uncharacterized protein</fullName>
    </submittedName>
</protein>
<sequence>MTTRFIHPHHSAPDPPDRSTWQKVRNVSWPFHDQDDNGHARGIPSRTPILIMVWLDFEHDGLCWLPAQAVRWHRDRVCVYLSDDRLAVPYVWVAVTDVQRR</sequence>
<accession>A0A5Q6RYZ1</accession>
<comment type="caution">
    <text evidence="2">The sequence shown here is derived from an EMBL/GenBank/DDBJ whole genome shotgun (WGS) entry which is preliminary data.</text>
</comment>
<organism evidence="2 3">
    <name type="scientific">Mumia zhuanghuii</name>
    <dbReference type="NCBI Taxonomy" id="2585211"/>
    <lineage>
        <taxon>Bacteria</taxon>
        <taxon>Bacillati</taxon>
        <taxon>Actinomycetota</taxon>
        <taxon>Actinomycetes</taxon>
        <taxon>Propionibacteriales</taxon>
        <taxon>Nocardioidaceae</taxon>
        <taxon>Mumia</taxon>
    </lineage>
</organism>
<dbReference type="Proteomes" id="UP000307768">
    <property type="component" value="Unassembled WGS sequence"/>
</dbReference>
<proteinExistence type="predicted"/>
<evidence type="ECO:0000256" key="1">
    <source>
        <dbReference type="SAM" id="MobiDB-lite"/>
    </source>
</evidence>
<name>A0A5Q6RYZ1_9ACTN</name>
<dbReference type="RefSeq" id="WP_149768829.1">
    <property type="nucleotide sequence ID" value="NZ_VDFQ02000002.1"/>
</dbReference>
<reference evidence="2 3" key="1">
    <citation type="submission" date="2019-09" db="EMBL/GenBank/DDBJ databases">
        <title>Mumia zhuanghuii sp. nov. isolated from the intestinal contents of plateau pika (Ochotona curzoniae) in the Qinghai-Tibet plateau of China.</title>
        <authorList>
            <person name="Tian Z."/>
        </authorList>
    </citation>
    <scope>NUCLEOTIDE SEQUENCE [LARGE SCALE GENOMIC DNA]</scope>
    <source>
        <strain evidence="3">350</strain>
    </source>
</reference>
<dbReference type="OrthoDB" id="5195718at2"/>
<evidence type="ECO:0000313" key="2">
    <source>
        <dbReference type="EMBL" id="KAA1423310.1"/>
    </source>
</evidence>
<gene>
    <name evidence="2" type="ORF">FE697_006725</name>
</gene>
<feature type="compositionally biased region" description="Basic residues" evidence="1">
    <location>
        <begin position="1"/>
        <end position="10"/>
    </location>
</feature>
<dbReference type="AlphaFoldDB" id="A0A5Q6RYZ1"/>